<sequence>MLKTGCVNPEIIAALSKCGHGDKVLIGSGNFPLESQTNPQAERIYMNLSPGLPTSSQVLEALLHLINAEGAEVICPPDLQGEPEVFLDYKNLLEKVELKKYSRDEFYEACRSGSVRVVIESADQRAFSNILLTVGVVRQGTVSTI</sequence>
<protein>
    <submittedName>
        <fullName evidence="4">L-fucose mutarotase</fullName>
    </submittedName>
</protein>
<evidence type="ECO:0000313" key="4">
    <source>
        <dbReference type="EMBL" id="PWJ75168.1"/>
    </source>
</evidence>
<dbReference type="InterPro" id="IPR007721">
    <property type="entry name" value="RbsD_FucU"/>
</dbReference>
<comment type="catalytic activity">
    <reaction evidence="1">
        <text>beta-D-ribopyranose = beta-D-ribofuranose</text>
        <dbReference type="Rhea" id="RHEA:25432"/>
        <dbReference type="ChEBI" id="CHEBI:27476"/>
        <dbReference type="ChEBI" id="CHEBI:47002"/>
        <dbReference type="EC" id="5.4.99.62"/>
    </reaction>
</comment>
<dbReference type="Pfam" id="PF05025">
    <property type="entry name" value="RbsD_FucU"/>
    <property type="match status" value="1"/>
</dbReference>
<dbReference type="GO" id="GO:0036373">
    <property type="term" value="F:L-fucose mutarotase activity"/>
    <property type="evidence" value="ECO:0007669"/>
    <property type="project" value="UniProtKB-EC"/>
</dbReference>
<comment type="catalytic activity">
    <reaction evidence="3">
        <text>alpha-L-fucose = beta-L-fucose</text>
        <dbReference type="Rhea" id="RHEA:25580"/>
        <dbReference type="ChEBI" id="CHEBI:42548"/>
        <dbReference type="ChEBI" id="CHEBI:42589"/>
        <dbReference type="EC" id="5.1.3.29"/>
    </reaction>
</comment>
<dbReference type="PANTHER" id="PTHR31690:SF4">
    <property type="entry name" value="FUCOSE MUTAROTASE"/>
    <property type="match status" value="1"/>
</dbReference>
<evidence type="ECO:0000313" key="5">
    <source>
        <dbReference type="Proteomes" id="UP000245412"/>
    </source>
</evidence>
<dbReference type="GO" id="GO:0042806">
    <property type="term" value="F:fucose binding"/>
    <property type="evidence" value="ECO:0007669"/>
    <property type="project" value="TreeGrafter"/>
</dbReference>
<evidence type="ECO:0000256" key="3">
    <source>
        <dbReference type="ARBA" id="ARBA00036324"/>
    </source>
</evidence>
<keyword evidence="5" id="KW-1185">Reference proteome</keyword>
<dbReference type="InterPro" id="IPR050443">
    <property type="entry name" value="RbsD/FucU_mutarotase"/>
</dbReference>
<dbReference type="GO" id="GO:0006004">
    <property type="term" value="P:fucose metabolic process"/>
    <property type="evidence" value="ECO:0007669"/>
    <property type="project" value="TreeGrafter"/>
</dbReference>
<dbReference type="SUPFAM" id="SSF102546">
    <property type="entry name" value="RbsD-like"/>
    <property type="match status" value="1"/>
</dbReference>
<dbReference type="PANTHER" id="PTHR31690">
    <property type="entry name" value="FUCOSE MUTAROTASE"/>
    <property type="match status" value="1"/>
</dbReference>
<comment type="caution">
    <text evidence="4">The sequence shown here is derived from an EMBL/GenBank/DDBJ whole genome shotgun (WGS) entry which is preliminary data.</text>
</comment>
<dbReference type="Gene3D" id="3.40.1650.10">
    <property type="entry name" value="RbsD-like domain"/>
    <property type="match status" value="1"/>
</dbReference>
<name>A0AB73T329_9FIRM</name>
<dbReference type="Proteomes" id="UP000245412">
    <property type="component" value="Unassembled WGS sequence"/>
</dbReference>
<dbReference type="InterPro" id="IPR023750">
    <property type="entry name" value="RbsD-like_sf"/>
</dbReference>
<evidence type="ECO:0000256" key="1">
    <source>
        <dbReference type="ARBA" id="ARBA00000223"/>
    </source>
</evidence>
<dbReference type="GO" id="GO:0062193">
    <property type="term" value="F:D-ribose pyranase activity"/>
    <property type="evidence" value="ECO:0007669"/>
    <property type="project" value="UniProtKB-EC"/>
</dbReference>
<evidence type="ECO:0000256" key="2">
    <source>
        <dbReference type="ARBA" id="ARBA00023235"/>
    </source>
</evidence>
<gene>
    <name evidence="4" type="ORF">C7383_107175</name>
</gene>
<organism evidence="4 5">
    <name type="scientific">Murimonas intestini</name>
    <dbReference type="NCBI Taxonomy" id="1337051"/>
    <lineage>
        <taxon>Bacteria</taxon>
        <taxon>Bacillati</taxon>
        <taxon>Bacillota</taxon>
        <taxon>Clostridia</taxon>
        <taxon>Lachnospirales</taxon>
        <taxon>Lachnospiraceae</taxon>
        <taxon>Murimonas</taxon>
    </lineage>
</organism>
<keyword evidence="2" id="KW-0413">Isomerase</keyword>
<proteinExistence type="predicted"/>
<accession>A0AB73T329</accession>
<dbReference type="AlphaFoldDB" id="A0AB73T329"/>
<dbReference type="EMBL" id="QGGY01000007">
    <property type="protein sequence ID" value="PWJ75168.1"/>
    <property type="molecule type" value="Genomic_DNA"/>
</dbReference>
<dbReference type="RefSeq" id="WP_109627003.1">
    <property type="nucleotide sequence ID" value="NZ_JANKBI010000024.1"/>
</dbReference>
<reference evidence="4 5" key="1">
    <citation type="submission" date="2018-05" db="EMBL/GenBank/DDBJ databases">
        <authorList>
            <person name="Goeker M."/>
            <person name="Huntemann M."/>
            <person name="Clum A."/>
            <person name="Pillay M."/>
            <person name="Palaniappan K."/>
            <person name="Varghese N."/>
            <person name="Mikhailova N."/>
            <person name="Stamatis D."/>
            <person name="Reddy T."/>
            <person name="Daum C."/>
            <person name="Shapiro N."/>
            <person name="Ivanova N."/>
            <person name="Kyrpides N."/>
            <person name="Woyke T."/>
        </authorList>
    </citation>
    <scope>NUCLEOTIDE SEQUENCE [LARGE SCALE GENOMIC DNA]</scope>
    <source>
        <strain evidence="4 5">DSM 26524</strain>
    </source>
</reference>